<dbReference type="PROSITE" id="PS50850">
    <property type="entry name" value="MFS"/>
    <property type="match status" value="1"/>
</dbReference>
<dbReference type="EMBL" id="CP142149">
    <property type="protein sequence ID" value="WSE34697.1"/>
    <property type="molecule type" value="Genomic_DNA"/>
</dbReference>
<dbReference type="SUPFAM" id="SSF103473">
    <property type="entry name" value="MFS general substrate transporter"/>
    <property type="match status" value="1"/>
</dbReference>
<dbReference type="InterPro" id="IPR011701">
    <property type="entry name" value="MFS"/>
</dbReference>
<evidence type="ECO:0000256" key="5">
    <source>
        <dbReference type="SAM" id="Phobius"/>
    </source>
</evidence>
<feature type="transmembrane region" description="Helical" evidence="5">
    <location>
        <begin position="303"/>
        <end position="326"/>
    </location>
</feature>
<dbReference type="InterPro" id="IPR036259">
    <property type="entry name" value="MFS_trans_sf"/>
</dbReference>
<reference evidence="7 8" key="1">
    <citation type="journal article" date="2015" name="Int. J. Syst. Evol. Microbiol.">
        <title>Amycolatopsis rhabdoformis sp. nov., an actinomycete isolated from a tropical forest soil.</title>
        <authorList>
            <person name="Souza W.R."/>
            <person name="Silva R.E."/>
            <person name="Goodfellow M."/>
            <person name="Busarakam K."/>
            <person name="Figueiro F.S."/>
            <person name="Ferreira D."/>
            <person name="Rodrigues-Filho E."/>
            <person name="Moraes L.A.B."/>
            <person name="Zucchi T.D."/>
        </authorList>
    </citation>
    <scope>NUCLEOTIDE SEQUENCE [LARGE SCALE GENOMIC DNA]</scope>
    <source>
        <strain evidence="7 8">NCIMB 14900</strain>
    </source>
</reference>
<dbReference type="InterPro" id="IPR020846">
    <property type="entry name" value="MFS_dom"/>
</dbReference>
<feature type="transmembrane region" description="Helical" evidence="5">
    <location>
        <begin position="157"/>
        <end position="176"/>
    </location>
</feature>
<feature type="transmembrane region" description="Helical" evidence="5">
    <location>
        <begin position="366"/>
        <end position="387"/>
    </location>
</feature>
<keyword evidence="3 5" id="KW-1133">Transmembrane helix</keyword>
<protein>
    <submittedName>
        <fullName evidence="7">MFS transporter</fullName>
    </submittedName>
</protein>
<dbReference type="PANTHER" id="PTHR23523">
    <property type="match status" value="1"/>
</dbReference>
<gene>
    <name evidence="7" type="ORF">VSH64_21885</name>
</gene>
<feature type="transmembrane region" description="Helical" evidence="5">
    <location>
        <begin position="71"/>
        <end position="89"/>
    </location>
</feature>
<feature type="transmembrane region" description="Helical" evidence="5">
    <location>
        <begin position="338"/>
        <end position="360"/>
    </location>
</feature>
<dbReference type="RefSeq" id="WP_326837505.1">
    <property type="nucleotide sequence ID" value="NZ_CP142149.1"/>
</dbReference>
<keyword evidence="2 5" id="KW-0812">Transmembrane</keyword>
<dbReference type="PANTHER" id="PTHR23523:SF2">
    <property type="entry name" value="2-NITROIMIDAZOLE TRANSPORTER"/>
    <property type="match status" value="1"/>
</dbReference>
<comment type="subcellular location">
    <subcellularLocation>
        <location evidence="1">Cell membrane</location>
        <topology evidence="1">Multi-pass membrane protein</topology>
    </subcellularLocation>
</comment>
<name>A0ABZ1ILU3_9PSEU</name>
<evidence type="ECO:0000256" key="2">
    <source>
        <dbReference type="ARBA" id="ARBA00022692"/>
    </source>
</evidence>
<keyword evidence="4 5" id="KW-0472">Membrane</keyword>
<dbReference type="Proteomes" id="UP001330812">
    <property type="component" value="Chromosome"/>
</dbReference>
<keyword evidence="8" id="KW-1185">Reference proteome</keyword>
<evidence type="ECO:0000313" key="7">
    <source>
        <dbReference type="EMBL" id="WSE34697.1"/>
    </source>
</evidence>
<dbReference type="InterPro" id="IPR052524">
    <property type="entry name" value="MFS_Cyanate_Porter"/>
</dbReference>
<feature type="domain" description="Major facilitator superfamily (MFS) profile" evidence="6">
    <location>
        <begin position="2"/>
        <end position="391"/>
    </location>
</feature>
<evidence type="ECO:0000256" key="1">
    <source>
        <dbReference type="ARBA" id="ARBA00004651"/>
    </source>
</evidence>
<organism evidence="7 8">
    <name type="scientific">Amycolatopsis rhabdoformis</name>
    <dbReference type="NCBI Taxonomy" id="1448059"/>
    <lineage>
        <taxon>Bacteria</taxon>
        <taxon>Bacillati</taxon>
        <taxon>Actinomycetota</taxon>
        <taxon>Actinomycetes</taxon>
        <taxon>Pseudonocardiales</taxon>
        <taxon>Pseudonocardiaceae</taxon>
        <taxon>Amycolatopsis</taxon>
    </lineage>
</organism>
<evidence type="ECO:0000259" key="6">
    <source>
        <dbReference type="PROSITE" id="PS50850"/>
    </source>
</evidence>
<feature type="transmembrane region" description="Helical" evidence="5">
    <location>
        <begin position="212"/>
        <end position="230"/>
    </location>
</feature>
<evidence type="ECO:0000256" key="3">
    <source>
        <dbReference type="ARBA" id="ARBA00022989"/>
    </source>
</evidence>
<evidence type="ECO:0000313" key="8">
    <source>
        <dbReference type="Proteomes" id="UP001330812"/>
    </source>
</evidence>
<dbReference type="Pfam" id="PF07690">
    <property type="entry name" value="MFS_1"/>
    <property type="match status" value="1"/>
</dbReference>
<feature type="transmembrane region" description="Helical" evidence="5">
    <location>
        <begin position="44"/>
        <end position="64"/>
    </location>
</feature>
<feature type="transmembrane region" description="Helical" evidence="5">
    <location>
        <begin position="129"/>
        <end position="151"/>
    </location>
</feature>
<sequence>MSVALLACGLLAIALNLRIGVASIGPVLPEVRADLGLSPTAASLLTTVPIFAFGAFAFLTPALIRRLGLHRLLGVTVLALAAGLVLRSFPGLVCLFAGTIVAGAAIAVANVVMPAAIKRDFAHRAGLMLGLYSTALFLGAALASGFTQPLVSASGHWRSALAWWAAPAVLALAVWLPQALRSPGRTAGAHRVADAPSEAGEPPFRAVLKDPIALAVTALTGIQSLGYYAALTWVPTLFKDHGMSAQNAGFLLSWSAFLGIAASLVAPAIAQRVRPTWLPIVFAAAITGVAYLGLALAPVSGAYAWMTLLGFGQGASISLSLSYLVWRSPDAHHTGHVSTMAQGFGYLFAGLGPVGLGALHSTTGEWTVPLGALALLLVPQVLTGVVASRERHVLAGRSPRPAENPRITARKG</sequence>
<proteinExistence type="predicted"/>
<accession>A0ABZ1ILU3</accession>
<feature type="transmembrane region" description="Helical" evidence="5">
    <location>
        <begin position="95"/>
        <end position="117"/>
    </location>
</feature>
<feature type="transmembrane region" description="Helical" evidence="5">
    <location>
        <begin position="250"/>
        <end position="270"/>
    </location>
</feature>
<feature type="transmembrane region" description="Helical" evidence="5">
    <location>
        <begin position="277"/>
        <end position="297"/>
    </location>
</feature>
<dbReference type="Gene3D" id="1.20.1250.20">
    <property type="entry name" value="MFS general substrate transporter like domains"/>
    <property type="match status" value="1"/>
</dbReference>
<evidence type="ECO:0000256" key="4">
    <source>
        <dbReference type="ARBA" id="ARBA00023136"/>
    </source>
</evidence>